<dbReference type="Pfam" id="PF19124">
    <property type="entry name" value="DUF5808"/>
    <property type="match status" value="1"/>
</dbReference>
<dbReference type="InterPro" id="IPR027783">
    <property type="entry name" value="Bacterial_PH-related"/>
</dbReference>
<feature type="transmembrane region" description="Helical" evidence="1">
    <location>
        <begin position="218"/>
        <end position="240"/>
    </location>
</feature>
<sequence>MIPIVITVILSAVAILMFIVTLATYKGQTRYNNGMLFAITLPPHAMDNEKIKAVQAKFDKRLVRMTWWMAAALIPVVLLYNWHGYQMIYFFVWTFGFYAAVISWFRQAFRSTLALKREHEWFVGAKRVIHSDLRAAYLKDQRSAPLWLFAIPVAMAAGFVLWSLNEQELLGIAIGSFAFTLMSLLLALGMRKMKAKVYSSNSEVNVGLNQARRRYISYMWFMIAIVENVHFLLIGLFILSDSEPMFGIWLTIILSFGIVPAALVLYVYRKIAHLEQETLELDGKTVYTDDDEYWSNGLTYHNPDDKAILVPKRVGIGETVNTGTLAGKWIAGGPILLIVAVVIGVSVLLVNSELNSPVLTVTPERKIEINYPMYSFTFNVDDIEQLSLVEKVPSGVKTNGEGTDKVARGHFKLKELGKARMYIFKAPPYIQIKLKDSYVFYNEKDPEQTKRLFEQLQQQVKE</sequence>
<organism evidence="4 5">
    <name type="scientific">Paenibacillus filicis</name>
    <dbReference type="NCBI Taxonomy" id="669464"/>
    <lineage>
        <taxon>Bacteria</taxon>
        <taxon>Bacillati</taxon>
        <taxon>Bacillota</taxon>
        <taxon>Bacilli</taxon>
        <taxon>Bacillales</taxon>
        <taxon>Paenibacillaceae</taxon>
        <taxon>Paenibacillus</taxon>
    </lineage>
</organism>
<feature type="transmembrane region" description="Helical" evidence="1">
    <location>
        <begin position="62"/>
        <end position="82"/>
    </location>
</feature>
<gene>
    <name evidence="4" type="ORF">WMW72_13950</name>
</gene>
<evidence type="ECO:0000313" key="4">
    <source>
        <dbReference type="EMBL" id="MEK8129002.1"/>
    </source>
</evidence>
<dbReference type="InterPro" id="IPR043831">
    <property type="entry name" value="DUF5808"/>
</dbReference>
<feature type="transmembrane region" description="Helical" evidence="1">
    <location>
        <begin position="144"/>
        <end position="164"/>
    </location>
</feature>
<keyword evidence="1" id="KW-1133">Transmembrane helix</keyword>
<accession>A0ABU9DJI0</accession>
<proteinExistence type="predicted"/>
<evidence type="ECO:0000313" key="5">
    <source>
        <dbReference type="Proteomes" id="UP001469365"/>
    </source>
</evidence>
<comment type="caution">
    <text evidence="4">The sequence shown here is derived from an EMBL/GenBank/DDBJ whole genome shotgun (WGS) entry which is preliminary data.</text>
</comment>
<dbReference type="Pfam" id="PF10882">
    <property type="entry name" value="bPH_5"/>
    <property type="match status" value="1"/>
</dbReference>
<protein>
    <submittedName>
        <fullName evidence="4">DUF5808 domain-containing protein</fullName>
    </submittedName>
</protein>
<keyword evidence="1" id="KW-0472">Membrane</keyword>
<feature type="transmembrane region" description="Helical" evidence="1">
    <location>
        <begin position="329"/>
        <end position="350"/>
    </location>
</feature>
<evidence type="ECO:0000256" key="1">
    <source>
        <dbReference type="SAM" id="Phobius"/>
    </source>
</evidence>
<dbReference type="Proteomes" id="UP001469365">
    <property type="component" value="Unassembled WGS sequence"/>
</dbReference>
<feature type="transmembrane region" description="Helical" evidence="1">
    <location>
        <begin position="88"/>
        <end position="109"/>
    </location>
</feature>
<evidence type="ECO:0000259" key="3">
    <source>
        <dbReference type="Pfam" id="PF19124"/>
    </source>
</evidence>
<keyword evidence="1" id="KW-0812">Transmembrane</keyword>
<evidence type="ECO:0000259" key="2">
    <source>
        <dbReference type="Pfam" id="PF10882"/>
    </source>
</evidence>
<reference evidence="4 5" key="1">
    <citation type="submission" date="2024-04" db="EMBL/GenBank/DDBJ databases">
        <title>draft genome sequnece of Paenibacillus filicis.</title>
        <authorList>
            <person name="Kim D.-U."/>
        </authorList>
    </citation>
    <scope>NUCLEOTIDE SEQUENCE [LARGE SCALE GENOMIC DNA]</scope>
    <source>
        <strain evidence="4 5">KACC14197</strain>
    </source>
</reference>
<feature type="transmembrane region" description="Helical" evidence="1">
    <location>
        <begin position="6"/>
        <end position="25"/>
    </location>
</feature>
<feature type="transmembrane region" description="Helical" evidence="1">
    <location>
        <begin position="170"/>
        <end position="190"/>
    </location>
</feature>
<keyword evidence="5" id="KW-1185">Reference proteome</keyword>
<dbReference type="EMBL" id="JBBPCC010000008">
    <property type="protein sequence ID" value="MEK8129002.1"/>
    <property type="molecule type" value="Genomic_DNA"/>
</dbReference>
<feature type="domain" description="DUF5808" evidence="3">
    <location>
        <begin position="303"/>
        <end position="328"/>
    </location>
</feature>
<feature type="domain" description="Bacterial Pleckstrin homology" evidence="2">
    <location>
        <begin position="364"/>
        <end position="452"/>
    </location>
</feature>
<name>A0ABU9DJI0_9BACL</name>
<feature type="transmembrane region" description="Helical" evidence="1">
    <location>
        <begin position="246"/>
        <end position="268"/>
    </location>
</feature>